<protein>
    <submittedName>
        <fullName evidence="14">Uncharacterized protein</fullName>
    </submittedName>
</protein>
<keyword evidence="4 12" id="KW-0894">Sodium channel</keyword>
<evidence type="ECO:0000256" key="6">
    <source>
        <dbReference type="ARBA" id="ARBA00022989"/>
    </source>
</evidence>
<organism evidence="14 15">
    <name type="scientific">Chironomus riparius</name>
    <dbReference type="NCBI Taxonomy" id="315576"/>
    <lineage>
        <taxon>Eukaryota</taxon>
        <taxon>Metazoa</taxon>
        <taxon>Ecdysozoa</taxon>
        <taxon>Arthropoda</taxon>
        <taxon>Hexapoda</taxon>
        <taxon>Insecta</taxon>
        <taxon>Pterygota</taxon>
        <taxon>Neoptera</taxon>
        <taxon>Endopterygota</taxon>
        <taxon>Diptera</taxon>
        <taxon>Nematocera</taxon>
        <taxon>Chironomoidea</taxon>
        <taxon>Chironomidae</taxon>
        <taxon>Chironominae</taxon>
        <taxon>Chironomus</taxon>
    </lineage>
</organism>
<evidence type="ECO:0000256" key="5">
    <source>
        <dbReference type="ARBA" id="ARBA00022692"/>
    </source>
</evidence>
<evidence type="ECO:0000256" key="12">
    <source>
        <dbReference type="RuleBase" id="RU000679"/>
    </source>
</evidence>
<evidence type="ECO:0000256" key="4">
    <source>
        <dbReference type="ARBA" id="ARBA00022461"/>
    </source>
</evidence>
<dbReference type="GO" id="GO:0015280">
    <property type="term" value="F:ligand-gated sodium channel activity"/>
    <property type="evidence" value="ECO:0007669"/>
    <property type="project" value="TreeGrafter"/>
</dbReference>
<sequence length="520" mass="59895">MLLKFSNKWMNHKKDSNNNFVEYREEKPHYNFLAKTWVEFTKNSSIHAVHYLTSETVNAIGKFFWFCVIVIGFVGMVYCCILLSARFRSNLTATVFETTNYPITEIPFPQITLCNNNHINYNRTEEAVAKFVGNATQKQKEFFVNFTHVLQNMMYGSNDEFEPVLDEGYDGFMENIKISDIILFMMHDCKEFLIECTWRDKTVNCCDIFSLQVTEYSYGFSFNSYSNVGTQFVNRSNLFPWRIANTGKKSALTVLTALHLETKVERNTGIDKPGIIPFVQHPQTHPNTGLFISVNTNAALIIKPTVFSTSDDVSRLHPADRQCYYSHEASKLKGLSINNLPYMRANCISACRHNHMMKFCNCSFAFLFFADAENPECTVSQLRCLAKVNDILNMIKPKEKNPYFDESEQGITCDCLPECNRIEYEVTMEPIYDDEPISEGMVKIDVHYGSKTMIKYRTDVLYSWVDLMVGFGGILGLFFGCSLLSGVEIFFYCTIGLFHEYKRSKEGLVKIIRAKFPFIN</sequence>
<keyword evidence="5 12" id="KW-0812">Transmembrane</keyword>
<reference evidence="14" key="2">
    <citation type="submission" date="2022-10" db="EMBL/GenBank/DDBJ databases">
        <authorList>
            <consortium name="ENA_rothamsted_submissions"/>
            <consortium name="culmorum"/>
            <person name="King R."/>
        </authorList>
    </citation>
    <scope>NUCLEOTIDE SEQUENCE</scope>
</reference>
<keyword evidence="6 13" id="KW-1133">Transmembrane helix</keyword>
<dbReference type="PRINTS" id="PR01078">
    <property type="entry name" value="AMINACHANNEL"/>
</dbReference>
<comment type="similarity">
    <text evidence="2 12">Belongs to the amiloride-sensitive sodium channel (TC 1.A.6) family.</text>
</comment>
<evidence type="ECO:0000256" key="11">
    <source>
        <dbReference type="ARBA" id="ARBA00023303"/>
    </source>
</evidence>
<dbReference type="PANTHER" id="PTHR11690:SF288">
    <property type="entry name" value="AMILORIDE-SENSITIVE NA+ CHANNEL-RELATED"/>
    <property type="match status" value="1"/>
</dbReference>
<keyword evidence="3 12" id="KW-0813">Transport</keyword>
<dbReference type="Proteomes" id="UP001153620">
    <property type="component" value="Chromosome 1"/>
</dbReference>
<evidence type="ECO:0000256" key="7">
    <source>
        <dbReference type="ARBA" id="ARBA00023053"/>
    </source>
</evidence>
<keyword evidence="15" id="KW-1185">Reference proteome</keyword>
<evidence type="ECO:0000256" key="3">
    <source>
        <dbReference type="ARBA" id="ARBA00022448"/>
    </source>
</evidence>
<proteinExistence type="inferred from homology"/>
<dbReference type="PANTHER" id="PTHR11690">
    <property type="entry name" value="AMILORIDE-SENSITIVE SODIUM CHANNEL-RELATED"/>
    <property type="match status" value="1"/>
</dbReference>
<dbReference type="AlphaFoldDB" id="A0A9N9RJY4"/>
<keyword evidence="11 12" id="KW-0407">Ion channel</keyword>
<dbReference type="OrthoDB" id="5874059at2759"/>
<evidence type="ECO:0000256" key="10">
    <source>
        <dbReference type="ARBA" id="ARBA00023201"/>
    </source>
</evidence>
<evidence type="ECO:0000256" key="2">
    <source>
        <dbReference type="ARBA" id="ARBA00007193"/>
    </source>
</evidence>
<name>A0A9N9RJY4_9DIPT</name>
<keyword evidence="7" id="KW-0915">Sodium</keyword>
<dbReference type="Pfam" id="PF00858">
    <property type="entry name" value="ASC"/>
    <property type="match status" value="1"/>
</dbReference>
<evidence type="ECO:0000256" key="13">
    <source>
        <dbReference type="SAM" id="Phobius"/>
    </source>
</evidence>
<dbReference type="EMBL" id="OU895877">
    <property type="protein sequence ID" value="CAG9798344.1"/>
    <property type="molecule type" value="Genomic_DNA"/>
</dbReference>
<gene>
    <name evidence="14" type="ORF">CHIRRI_LOCUS1327</name>
</gene>
<comment type="subcellular location">
    <subcellularLocation>
        <location evidence="1">Membrane</location>
        <topology evidence="1">Multi-pass membrane protein</topology>
    </subcellularLocation>
</comment>
<keyword evidence="10 12" id="KW-0739">Sodium transport</keyword>
<keyword evidence="9 13" id="KW-0472">Membrane</keyword>
<reference evidence="14" key="1">
    <citation type="submission" date="2022-01" db="EMBL/GenBank/DDBJ databases">
        <authorList>
            <person name="King R."/>
        </authorList>
    </citation>
    <scope>NUCLEOTIDE SEQUENCE</scope>
</reference>
<evidence type="ECO:0000256" key="1">
    <source>
        <dbReference type="ARBA" id="ARBA00004141"/>
    </source>
</evidence>
<dbReference type="InterPro" id="IPR001873">
    <property type="entry name" value="ENaC"/>
</dbReference>
<dbReference type="Gene3D" id="1.10.287.770">
    <property type="entry name" value="YojJ-like"/>
    <property type="match status" value="1"/>
</dbReference>
<evidence type="ECO:0000256" key="9">
    <source>
        <dbReference type="ARBA" id="ARBA00023136"/>
    </source>
</evidence>
<dbReference type="GO" id="GO:0005886">
    <property type="term" value="C:plasma membrane"/>
    <property type="evidence" value="ECO:0007669"/>
    <property type="project" value="TreeGrafter"/>
</dbReference>
<keyword evidence="8 12" id="KW-0406">Ion transport</keyword>
<evidence type="ECO:0000313" key="14">
    <source>
        <dbReference type="EMBL" id="CAG9798344.1"/>
    </source>
</evidence>
<accession>A0A9N9RJY4</accession>
<feature type="transmembrane region" description="Helical" evidence="13">
    <location>
        <begin position="63"/>
        <end position="83"/>
    </location>
</feature>
<dbReference type="Gene3D" id="2.60.470.10">
    <property type="entry name" value="Acid-sensing ion channels like domains"/>
    <property type="match status" value="1"/>
</dbReference>
<evidence type="ECO:0000313" key="15">
    <source>
        <dbReference type="Proteomes" id="UP001153620"/>
    </source>
</evidence>
<evidence type="ECO:0000256" key="8">
    <source>
        <dbReference type="ARBA" id="ARBA00023065"/>
    </source>
</evidence>